<name>A0A225UCX9_9STRA</name>
<organism evidence="2 3">
    <name type="scientific">Phytophthora megakarya</name>
    <dbReference type="NCBI Taxonomy" id="4795"/>
    <lineage>
        <taxon>Eukaryota</taxon>
        <taxon>Sar</taxon>
        <taxon>Stramenopiles</taxon>
        <taxon>Oomycota</taxon>
        <taxon>Peronosporomycetes</taxon>
        <taxon>Peronosporales</taxon>
        <taxon>Peronosporaceae</taxon>
        <taxon>Phytophthora</taxon>
    </lineage>
</organism>
<evidence type="ECO:0000313" key="3">
    <source>
        <dbReference type="Proteomes" id="UP000198211"/>
    </source>
</evidence>
<feature type="region of interest" description="Disordered" evidence="1">
    <location>
        <begin position="41"/>
        <end position="69"/>
    </location>
</feature>
<sequence length="69" mass="7681">YFGKVYTVASYSVAFRDRAVHLPLEQELKVDGITLPPALAAKRGRPKKKRIRSIGQEGSASRYRCGGCR</sequence>
<gene>
    <name evidence="2" type="ORF">PHMEG_00040763</name>
</gene>
<evidence type="ECO:0000313" key="2">
    <source>
        <dbReference type="EMBL" id="OWY90892.1"/>
    </source>
</evidence>
<evidence type="ECO:0000256" key="1">
    <source>
        <dbReference type="SAM" id="MobiDB-lite"/>
    </source>
</evidence>
<dbReference type="EMBL" id="NBNE01021612">
    <property type="protein sequence ID" value="OWY90892.1"/>
    <property type="molecule type" value="Genomic_DNA"/>
</dbReference>
<accession>A0A225UCX9</accession>
<keyword evidence="3" id="KW-1185">Reference proteome</keyword>
<dbReference type="Proteomes" id="UP000198211">
    <property type="component" value="Unassembled WGS sequence"/>
</dbReference>
<reference evidence="3" key="1">
    <citation type="submission" date="2017-03" db="EMBL/GenBank/DDBJ databases">
        <title>Phytopthora megakarya and P. palmivora, two closely related causual agents of cacao black pod achieved similar genome size and gene model numbers by different mechanisms.</title>
        <authorList>
            <person name="Ali S."/>
            <person name="Shao J."/>
            <person name="Larry D.J."/>
            <person name="Kronmiller B."/>
            <person name="Shen D."/>
            <person name="Strem M.D."/>
            <person name="Melnick R.L."/>
            <person name="Guiltinan M.J."/>
            <person name="Tyler B.M."/>
            <person name="Meinhardt L.W."/>
            <person name="Bailey B.A."/>
        </authorList>
    </citation>
    <scope>NUCLEOTIDE SEQUENCE [LARGE SCALE GENOMIC DNA]</scope>
    <source>
        <strain evidence="3">zdho120</strain>
    </source>
</reference>
<feature type="non-terminal residue" evidence="2">
    <location>
        <position position="1"/>
    </location>
</feature>
<comment type="caution">
    <text evidence="2">The sequence shown here is derived from an EMBL/GenBank/DDBJ whole genome shotgun (WGS) entry which is preliminary data.</text>
</comment>
<proteinExistence type="predicted"/>
<dbReference type="OrthoDB" id="127234at2759"/>
<protein>
    <submittedName>
        <fullName evidence="2">Uncharacterized protein</fullName>
    </submittedName>
</protein>
<feature type="compositionally biased region" description="Basic residues" evidence="1">
    <location>
        <begin position="42"/>
        <end position="52"/>
    </location>
</feature>
<dbReference type="AlphaFoldDB" id="A0A225UCX9"/>